<reference evidence="1 2" key="1">
    <citation type="submission" date="2016-11" db="EMBL/GenBank/DDBJ databases">
        <authorList>
            <person name="Jaros S."/>
            <person name="Januszkiewicz K."/>
            <person name="Wedrychowicz H."/>
        </authorList>
    </citation>
    <scope>NUCLEOTIDE SEQUENCE [LARGE SCALE GENOMIC DNA]</scope>
    <source>
        <strain evidence="1 2">KHT3</strain>
    </source>
</reference>
<dbReference type="GO" id="GO:0003755">
    <property type="term" value="F:peptidyl-prolyl cis-trans isomerase activity"/>
    <property type="evidence" value="ECO:0007669"/>
    <property type="project" value="InterPro"/>
</dbReference>
<dbReference type="EMBL" id="FRBD01000007">
    <property type="protein sequence ID" value="SHK61070.1"/>
    <property type="molecule type" value="Genomic_DNA"/>
</dbReference>
<accession>A0A1M6TW08</accession>
<protein>
    <submittedName>
        <fullName evidence="1">Uncharacterized protein</fullName>
    </submittedName>
</protein>
<dbReference type="Gene3D" id="3.10.50.40">
    <property type="match status" value="1"/>
</dbReference>
<gene>
    <name evidence="1" type="ORF">SAMN05216463_10745</name>
</gene>
<dbReference type="InterPro" id="IPR032252">
    <property type="entry name" value="DUF4827"/>
</dbReference>
<evidence type="ECO:0000313" key="2">
    <source>
        <dbReference type="Proteomes" id="UP000184130"/>
    </source>
</evidence>
<proteinExistence type="predicted"/>
<evidence type="ECO:0000313" key="1">
    <source>
        <dbReference type="EMBL" id="SHK61070.1"/>
    </source>
</evidence>
<dbReference type="InterPro" id="IPR046357">
    <property type="entry name" value="PPIase_dom_sf"/>
</dbReference>
<organism evidence="1 2">
    <name type="scientific">Xylanibacter ruminicola</name>
    <name type="common">Prevotella ruminicola</name>
    <dbReference type="NCBI Taxonomy" id="839"/>
    <lineage>
        <taxon>Bacteria</taxon>
        <taxon>Pseudomonadati</taxon>
        <taxon>Bacteroidota</taxon>
        <taxon>Bacteroidia</taxon>
        <taxon>Bacteroidales</taxon>
        <taxon>Prevotellaceae</taxon>
        <taxon>Xylanibacter</taxon>
    </lineage>
</organism>
<dbReference type="Pfam" id="PF16109">
    <property type="entry name" value="DUF4827"/>
    <property type="match status" value="1"/>
</dbReference>
<dbReference type="AlphaFoldDB" id="A0A1M6TW08"/>
<sequence length="208" mass="23143">MIAFAAVLSSCNDYETYGDKKEKERNAIAKFISDSSIVVITEDQFNQQGYTTNLSRNEFVKFDKSGVYMQIVREGCGTKLQDGETTRLVCRFSEFDILDDTTTVCNNNPSLYYYGRSVVALPDIIQVTRTSGSFSASFESGIMYKVYGSASVPSGWLVPLSYIKVGRPQSATDDCAKVRIIVPHSQGHATASSNVIPCYYEITYQRES</sequence>
<dbReference type="Proteomes" id="UP000184130">
    <property type="component" value="Unassembled WGS sequence"/>
</dbReference>
<name>A0A1M6TW08_XYLRU</name>